<accession>A0A497XD36</accession>
<feature type="signal peptide" evidence="1">
    <location>
        <begin position="1"/>
        <end position="18"/>
    </location>
</feature>
<evidence type="ECO:0000256" key="1">
    <source>
        <dbReference type="SAM" id="SignalP"/>
    </source>
</evidence>
<proteinExistence type="predicted"/>
<sequence length="157" mass="17601">MKKCMIAVLAVAISFATACSSTEMDITAQVDAKLNEDVIPCVMTTLQYMTQPEKAAFMKVGLLTNDMKVTDKGQKYFKRGLFCYGRLKVEKVTTITDRSEPSVGMKATEVKFTAKLVDIADWATDPEIEKVFPRIKEEIANLSKSHNRRELIVQGKK</sequence>
<organism evidence="2 3">
    <name type="scientific">Sulfurisoma sediminicola</name>
    <dbReference type="NCBI Taxonomy" id="1381557"/>
    <lineage>
        <taxon>Bacteria</taxon>
        <taxon>Pseudomonadati</taxon>
        <taxon>Pseudomonadota</taxon>
        <taxon>Betaproteobacteria</taxon>
        <taxon>Nitrosomonadales</taxon>
        <taxon>Sterolibacteriaceae</taxon>
        <taxon>Sulfurisoma</taxon>
    </lineage>
</organism>
<feature type="chain" id="PRO_5019804951" description="Lipoprotein" evidence="1">
    <location>
        <begin position="19"/>
        <end position="157"/>
    </location>
</feature>
<dbReference type="AlphaFoldDB" id="A0A497XD36"/>
<keyword evidence="1" id="KW-0732">Signal</keyword>
<comment type="caution">
    <text evidence="2">The sequence shown here is derived from an EMBL/GenBank/DDBJ whole genome shotgun (WGS) entry which is preliminary data.</text>
</comment>
<keyword evidence="3" id="KW-1185">Reference proteome</keyword>
<evidence type="ECO:0000313" key="3">
    <source>
        <dbReference type="Proteomes" id="UP000268908"/>
    </source>
</evidence>
<dbReference type="RefSeq" id="WP_121240784.1">
    <property type="nucleotide sequence ID" value="NZ_BHVV01000006.1"/>
</dbReference>
<gene>
    <name evidence="2" type="ORF">DFR35_1250</name>
</gene>
<dbReference type="EMBL" id="RCCI01000005">
    <property type="protein sequence ID" value="RLJ64609.1"/>
    <property type="molecule type" value="Genomic_DNA"/>
</dbReference>
<dbReference type="Proteomes" id="UP000268908">
    <property type="component" value="Unassembled WGS sequence"/>
</dbReference>
<dbReference type="OrthoDB" id="7067762at2"/>
<evidence type="ECO:0000313" key="2">
    <source>
        <dbReference type="EMBL" id="RLJ64609.1"/>
    </source>
</evidence>
<dbReference type="PROSITE" id="PS51257">
    <property type="entry name" value="PROKAR_LIPOPROTEIN"/>
    <property type="match status" value="1"/>
</dbReference>
<name>A0A497XD36_9PROT</name>
<evidence type="ECO:0008006" key="4">
    <source>
        <dbReference type="Google" id="ProtNLM"/>
    </source>
</evidence>
<reference evidence="2 3" key="1">
    <citation type="submission" date="2018-10" db="EMBL/GenBank/DDBJ databases">
        <title>Genomic Encyclopedia of Type Strains, Phase IV (KMG-IV): sequencing the most valuable type-strain genomes for metagenomic binning, comparative biology and taxonomic classification.</title>
        <authorList>
            <person name="Goeker M."/>
        </authorList>
    </citation>
    <scope>NUCLEOTIDE SEQUENCE [LARGE SCALE GENOMIC DNA]</scope>
    <source>
        <strain evidence="2 3">DSM 26916</strain>
    </source>
</reference>
<protein>
    <recommendedName>
        <fullName evidence="4">Lipoprotein</fullName>
    </recommendedName>
</protein>